<dbReference type="OMA" id="FRFGRIV"/>
<protein>
    <recommendedName>
        <fullName evidence="7">ATP synthase subunit delta</fullName>
    </recommendedName>
    <alternativeName>
        <fullName evidence="7">ATP synthase F(1) sector subunit delta</fullName>
    </alternativeName>
    <alternativeName>
        <fullName evidence="7">F-type ATPase subunit delta</fullName>
        <shortName evidence="7">F-ATPase subunit delta</shortName>
    </alternativeName>
</protein>
<evidence type="ECO:0000256" key="1">
    <source>
        <dbReference type="ARBA" id="ARBA00004370"/>
    </source>
</evidence>
<evidence type="ECO:0000256" key="3">
    <source>
        <dbReference type="ARBA" id="ARBA00022781"/>
    </source>
</evidence>
<evidence type="ECO:0000256" key="4">
    <source>
        <dbReference type="ARBA" id="ARBA00023065"/>
    </source>
</evidence>
<comment type="function">
    <text evidence="7">F(1)F(0) ATP synthase produces ATP from ADP in the presence of a proton or sodium gradient. F-type ATPases consist of two structural domains, F(1) containing the extramembraneous catalytic core and F(0) containing the membrane proton channel, linked together by a central stalk and a peripheral stalk. During catalysis, ATP synthesis in the catalytic domain of F(1) is coupled via a rotary mechanism of the central stalk subunits to proton translocation.</text>
</comment>
<name>A0A7K2IVC5_9ACTN</name>
<dbReference type="GO" id="GO:0045259">
    <property type="term" value="C:proton-transporting ATP synthase complex"/>
    <property type="evidence" value="ECO:0007669"/>
    <property type="project" value="UniProtKB-KW"/>
</dbReference>
<keyword evidence="3 7" id="KW-0375">Hydrogen ion transport</keyword>
<organism evidence="9 10">
    <name type="scientific">Nocardiopsis alba</name>
    <dbReference type="NCBI Taxonomy" id="53437"/>
    <lineage>
        <taxon>Bacteria</taxon>
        <taxon>Bacillati</taxon>
        <taxon>Actinomycetota</taxon>
        <taxon>Actinomycetes</taxon>
        <taxon>Streptosporangiales</taxon>
        <taxon>Nocardiopsidaceae</taxon>
        <taxon>Nocardiopsis</taxon>
    </lineage>
</organism>
<dbReference type="SUPFAM" id="SSF47928">
    <property type="entry name" value="N-terminal domain of the delta subunit of the F1F0-ATP synthase"/>
    <property type="match status" value="1"/>
</dbReference>
<keyword evidence="7" id="KW-0139">CF(1)</keyword>
<dbReference type="HAMAP" id="MF_01416">
    <property type="entry name" value="ATP_synth_delta_bact"/>
    <property type="match status" value="1"/>
</dbReference>
<evidence type="ECO:0000313" key="11">
    <source>
        <dbReference type="Proteomes" id="UP001585053"/>
    </source>
</evidence>
<evidence type="ECO:0000256" key="7">
    <source>
        <dbReference type="HAMAP-Rule" id="MF_01416"/>
    </source>
</evidence>
<dbReference type="GeneID" id="91391185"/>
<dbReference type="EMBL" id="WWHY01000001">
    <property type="protein sequence ID" value="MYR33939.1"/>
    <property type="molecule type" value="Genomic_DNA"/>
</dbReference>
<keyword evidence="6 7" id="KW-0066">ATP synthesis</keyword>
<dbReference type="InterPro" id="IPR026015">
    <property type="entry name" value="ATP_synth_OSCP/delta_N_sf"/>
</dbReference>
<dbReference type="GO" id="GO:0046933">
    <property type="term" value="F:proton-transporting ATP synthase activity, rotational mechanism"/>
    <property type="evidence" value="ECO:0007669"/>
    <property type="project" value="UniProtKB-UniRule"/>
</dbReference>
<keyword evidence="7" id="KW-1003">Cell membrane</keyword>
<evidence type="ECO:0000256" key="6">
    <source>
        <dbReference type="ARBA" id="ARBA00023310"/>
    </source>
</evidence>
<keyword evidence="5 7" id="KW-0472">Membrane</keyword>
<keyword evidence="11" id="KW-1185">Reference proteome</keyword>
<dbReference type="AlphaFoldDB" id="A0A7K2IVC5"/>
<proteinExistence type="inferred from homology"/>
<dbReference type="PANTHER" id="PTHR11910">
    <property type="entry name" value="ATP SYNTHASE DELTA CHAIN"/>
    <property type="match status" value="1"/>
</dbReference>
<keyword evidence="2 7" id="KW-0813">Transport</keyword>
<evidence type="ECO:0000256" key="5">
    <source>
        <dbReference type="ARBA" id="ARBA00023136"/>
    </source>
</evidence>
<comment type="caution">
    <text evidence="9">The sequence shown here is derived from an EMBL/GenBank/DDBJ whole genome shotgun (WGS) entry which is preliminary data.</text>
</comment>
<evidence type="ECO:0000313" key="8">
    <source>
        <dbReference type="EMBL" id="MFB8769067.1"/>
    </source>
</evidence>
<dbReference type="NCBIfam" id="TIGR01145">
    <property type="entry name" value="ATP_synt_delta"/>
    <property type="match status" value="1"/>
</dbReference>
<dbReference type="Proteomes" id="UP000467124">
    <property type="component" value="Unassembled WGS sequence"/>
</dbReference>
<dbReference type="NCBIfam" id="NF009967">
    <property type="entry name" value="PRK13430.1"/>
    <property type="match status" value="1"/>
</dbReference>
<dbReference type="PRINTS" id="PR00125">
    <property type="entry name" value="ATPASEDELTA"/>
</dbReference>
<dbReference type="RefSeq" id="WP_014908194.1">
    <property type="nucleotide sequence ID" value="NZ_BAZE01000004.1"/>
</dbReference>
<evidence type="ECO:0000313" key="10">
    <source>
        <dbReference type="Proteomes" id="UP000467124"/>
    </source>
</evidence>
<comment type="function">
    <text evidence="7">This protein is part of the stalk that links CF(0) to CF(1). It either transmits conformational changes from CF(0) to CF(1) or is implicated in proton conduction.</text>
</comment>
<reference evidence="8 11" key="2">
    <citation type="submission" date="2024-01" db="EMBL/GenBank/DDBJ databases">
        <title>Genome mining of biosynthetic gene clusters to explore secondary metabolites of Streptomyces sp.</title>
        <authorList>
            <person name="Baig A."/>
            <person name="Ajitkumar Shintre N."/>
            <person name="Kumar H."/>
            <person name="Anbarasu A."/>
            <person name="Ramaiah S."/>
        </authorList>
    </citation>
    <scope>NUCLEOTIDE SEQUENCE [LARGE SCALE GENOMIC DNA]</scope>
    <source>
        <strain evidence="8 11">A01</strain>
    </source>
</reference>
<sequence>MRGISRSSLAEVTRRLDTNVLASADAAQHALSLGGELFEVVTLLGGEHTLRRWLADQANSSEDKTALIGRILEGKVSPSTVIVVSDVVAQPWSTARDMQDALERMAVYATVASVEGGRLDELEDELFRFQRIVVAEPDLRAALTRDGVDHSHRRSLVENLLSGKVNAATSALVAQAVTNPRGRTLEQALDNFGQLVAERAQRYIAVVRTAHALSEDRQERLRALLSRKYGRDIHLNIEVAPEILGGLSIQVGDEVIDGTIAGRIAEVQRRLAG</sequence>
<dbReference type="EMBL" id="JAYMRS010000005">
    <property type="protein sequence ID" value="MFB8769067.1"/>
    <property type="molecule type" value="Genomic_DNA"/>
</dbReference>
<gene>
    <name evidence="7" type="primary">atpH</name>
    <name evidence="9" type="ORF">GTW20_17170</name>
    <name evidence="8" type="ORF">VSQ78_15275</name>
</gene>
<reference evidence="9 10" key="1">
    <citation type="journal article" date="2019" name="Nat. Commun.">
        <title>The antimicrobial potential of Streptomyces from insect microbiomes.</title>
        <authorList>
            <person name="Chevrette M.G."/>
            <person name="Carlson C.M."/>
            <person name="Ortega H.E."/>
            <person name="Thomas C."/>
            <person name="Ananiev G.E."/>
            <person name="Barns K.J."/>
            <person name="Book A.J."/>
            <person name="Cagnazzo J."/>
            <person name="Carlos C."/>
            <person name="Flanigan W."/>
            <person name="Grubbs K.J."/>
            <person name="Horn H.A."/>
            <person name="Hoffmann F.M."/>
            <person name="Klassen J.L."/>
            <person name="Knack J.J."/>
            <person name="Lewin G.R."/>
            <person name="McDonald B.R."/>
            <person name="Muller L."/>
            <person name="Melo W.G.P."/>
            <person name="Pinto-Tomas A.A."/>
            <person name="Schmitz A."/>
            <person name="Wendt-Pienkowski E."/>
            <person name="Wildman S."/>
            <person name="Zhao M."/>
            <person name="Zhang F."/>
            <person name="Bugni T.S."/>
            <person name="Andes D.R."/>
            <person name="Pupo M.T."/>
            <person name="Currie C.R."/>
        </authorList>
    </citation>
    <scope>NUCLEOTIDE SEQUENCE [LARGE SCALE GENOMIC DNA]</scope>
    <source>
        <strain evidence="9 10">SID5840</strain>
    </source>
</reference>
<keyword evidence="4 7" id="KW-0406">Ion transport</keyword>
<comment type="subcellular location">
    <subcellularLocation>
        <location evidence="7">Cell membrane</location>
        <topology evidence="7">Peripheral membrane protein</topology>
    </subcellularLocation>
    <subcellularLocation>
        <location evidence="1">Membrane</location>
    </subcellularLocation>
</comment>
<dbReference type="Gene3D" id="1.10.520.20">
    <property type="entry name" value="N-terminal domain of the delta subunit of the F1F0-ATP synthase"/>
    <property type="match status" value="1"/>
</dbReference>
<comment type="similarity">
    <text evidence="7">Belongs to the ATPase delta chain family.</text>
</comment>
<evidence type="ECO:0000256" key="2">
    <source>
        <dbReference type="ARBA" id="ARBA00022448"/>
    </source>
</evidence>
<dbReference type="InterPro" id="IPR000711">
    <property type="entry name" value="ATPase_OSCP/dsu"/>
</dbReference>
<dbReference type="Proteomes" id="UP001585053">
    <property type="component" value="Unassembled WGS sequence"/>
</dbReference>
<dbReference type="GO" id="GO:0005886">
    <property type="term" value="C:plasma membrane"/>
    <property type="evidence" value="ECO:0007669"/>
    <property type="project" value="UniProtKB-SubCell"/>
</dbReference>
<accession>A0A7K2IVC5</accession>
<dbReference type="Pfam" id="PF00213">
    <property type="entry name" value="OSCP"/>
    <property type="match status" value="1"/>
</dbReference>
<evidence type="ECO:0000313" key="9">
    <source>
        <dbReference type="EMBL" id="MYR33939.1"/>
    </source>
</evidence>